<dbReference type="PANTHER" id="PTHR32024:SF1">
    <property type="entry name" value="KTR SYSTEM POTASSIUM UPTAKE PROTEIN B"/>
    <property type="match status" value="1"/>
</dbReference>
<evidence type="ECO:0000313" key="10">
    <source>
        <dbReference type="Proteomes" id="UP001165079"/>
    </source>
</evidence>
<feature type="transmembrane region" description="Helical" evidence="8">
    <location>
        <begin position="47"/>
        <end position="65"/>
    </location>
</feature>
<keyword evidence="10" id="KW-1185">Reference proteome</keyword>
<accession>A0A9W6W1Q8</accession>
<dbReference type="AlphaFoldDB" id="A0A9W6W1Q8"/>
<evidence type="ECO:0000256" key="3">
    <source>
        <dbReference type="ARBA" id="ARBA00022475"/>
    </source>
</evidence>
<comment type="caution">
    <text evidence="9">The sequence shown here is derived from an EMBL/GenBank/DDBJ whole genome shotgun (WGS) entry which is preliminary data.</text>
</comment>
<keyword evidence="7 8" id="KW-0472">Membrane</keyword>
<feature type="transmembrane region" description="Helical" evidence="8">
    <location>
        <begin position="353"/>
        <end position="374"/>
    </location>
</feature>
<feature type="transmembrane region" description="Helical" evidence="8">
    <location>
        <begin position="128"/>
        <end position="149"/>
    </location>
</feature>
<feature type="transmembrane region" description="Helical" evidence="8">
    <location>
        <begin position="232"/>
        <end position="251"/>
    </location>
</feature>
<feature type="transmembrane region" description="Helical" evidence="8">
    <location>
        <begin position="312"/>
        <end position="332"/>
    </location>
</feature>
<feature type="transmembrane region" description="Helical" evidence="8">
    <location>
        <begin position="16"/>
        <end position="35"/>
    </location>
</feature>
<dbReference type="EMBL" id="BSTX01000001">
    <property type="protein sequence ID" value="GLZ76162.1"/>
    <property type="molecule type" value="Genomic_DNA"/>
</dbReference>
<evidence type="ECO:0000256" key="7">
    <source>
        <dbReference type="ARBA" id="ARBA00023136"/>
    </source>
</evidence>
<dbReference type="InterPro" id="IPR003445">
    <property type="entry name" value="Cat_transpt"/>
</dbReference>
<feature type="transmembrane region" description="Helical" evidence="8">
    <location>
        <begin position="410"/>
        <end position="431"/>
    </location>
</feature>
<gene>
    <name evidence="9" type="ORF">Afil01_09690</name>
</gene>
<feature type="transmembrane region" description="Helical" evidence="8">
    <location>
        <begin position="189"/>
        <end position="212"/>
    </location>
</feature>
<comment type="subcellular location">
    <subcellularLocation>
        <location evidence="1">Cell membrane</location>
        <topology evidence="1">Multi-pass membrane protein</topology>
    </subcellularLocation>
</comment>
<dbReference type="GO" id="GO:0005886">
    <property type="term" value="C:plasma membrane"/>
    <property type="evidence" value="ECO:0007669"/>
    <property type="project" value="UniProtKB-SubCell"/>
</dbReference>
<name>A0A9W6W1Q8_9ACTN</name>
<keyword evidence="6" id="KW-0406">Ion transport</keyword>
<evidence type="ECO:0000313" key="9">
    <source>
        <dbReference type="EMBL" id="GLZ76162.1"/>
    </source>
</evidence>
<reference evidence="9" key="1">
    <citation type="submission" date="2023-03" db="EMBL/GenBank/DDBJ databases">
        <title>Actinorhabdospora filicis NBRC 111898.</title>
        <authorList>
            <person name="Ichikawa N."/>
            <person name="Sato H."/>
            <person name="Tonouchi N."/>
        </authorList>
    </citation>
    <scope>NUCLEOTIDE SEQUENCE</scope>
    <source>
        <strain evidence="9">NBRC 111898</strain>
    </source>
</reference>
<organism evidence="9 10">
    <name type="scientific">Actinorhabdospora filicis</name>
    <dbReference type="NCBI Taxonomy" id="1785913"/>
    <lineage>
        <taxon>Bacteria</taxon>
        <taxon>Bacillati</taxon>
        <taxon>Actinomycetota</taxon>
        <taxon>Actinomycetes</taxon>
        <taxon>Micromonosporales</taxon>
        <taxon>Micromonosporaceae</taxon>
        <taxon>Actinorhabdospora</taxon>
    </lineage>
</organism>
<evidence type="ECO:0000256" key="2">
    <source>
        <dbReference type="ARBA" id="ARBA00022448"/>
    </source>
</evidence>
<sequence>MRRTALLGTLRHPARIVPLGFLAAIAVGTGLLMLPVARAGDGAAPPLTALFTSTSAVSVTGLVTVDTGTYWTPFGQVVILVLVQAGGFGIMTGASLLGLLVARRLRLRDKMAAASESKQLALGDIRRVVVRIAAFTFAVEGAVALVLFLRFKTGYGQGWGASAWNAVYHSVSAFTNGGFSPHADSLARYVTDPLVCLPIVLAVIIGGIGFPVLADLARRRGSPAKWTVHTKLTVLATAVLLFIGFAGYLALEWDNPDTLGEYGVGGKLLPAFFSGAMPRTGGFSTIDTGALRPETLAVTDGLMFIGGGSGGTAGGVKVTTFFLLAFVIWAEVRGEPDVSVFKRRIGHTVQRQALAVALLGLACASTGTLLLLLFTDFGLDQVMFEALSAFGTVGLSTGITGDLNAAAQTVLVVLMYVGRVGTIAVATAMALRVRNRLYRYPEERPIVG</sequence>
<dbReference type="Proteomes" id="UP001165079">
    <property type="component" value="Unassembled WGS sequence"/>
</dbReference>
<dbReference type="Pfam" id="PF02386">
    <property type="entry name" value="TrkH"/>
    <property type="match status" value="1"/>
</dbReference>
<dbReference type="RefSeq" id="WP_285661345.1">
    <property type="nucleotide sequence ID" value="NZ_BSTX01000001.1"/>
</dbReference>
<dbReference type="GO" id="GO:0030001">
    <property type="term" value="P:metal ion transport"/>
    <property type="evidence" value="ECO:0007669"/>
    <property type="project" value="UniProtKB-ARBA"/>
</dbReference>
<evidence type="ECO:0000256" key="8">
    <source>
        <dbReference type="SAM" id="Phobius"/>
    </source>
</evidence>
<keyword evidence="4 8" id="KW-0812">Transmembrane</keyword>
<evidence type="ECO:0000256" key="1">
    <source>
        <dbReference type="ARBA" id="ARBA00004651"/>
    </source>
</evidence>
<dbReference type="PANTHER" id="PTHR32024">
    <property type="entry name" value="TRK SYSTEM POTASSIUM UPTAKE PROTEIN TRKG-RELATED"/>
    <property type="match status" value="1"/>
</dbReference>
<keyword evidence="5 8" id="KW-1133">Transmembrane helix</keyword>
<keyword evidence="3" id="KW-1003">Cell membrane</keyword>
<feature type="transmembrane region" description="Helical" evidence="8">
    <location>
        <begin position="77"/>
        <end position="102"/>
    </location>
</feature>
<keyword evidence="2" id="KW-0813">Transport</keyword>
<evidence type="ECO:0000256" key="5">
    <source>
        <dbReference type="ARBA" id="ARBA00022989"/>
    </source>
</evidence>
<evidence type="ECO:0000256" key="4">
    <source>
        <dbReference type="ARBA" id="ARBA00022692"/>
    </source>
</evidence>
<protein>
    <submittedName>
        <fullName evidence="9">Potassium transporter Trk</fullName>
    </submittedName>
</protein>
<evidence type="ECO:0000256" key="6">
    <source>
        <dbReference type="ARBA" id="ARBA00023065"/>
    </source>
</evidence>
<dbReference type="GO" id="GO:0008324">
    <property type="term" value="F:monoatomic cation transmembrane transporter activity"/>
    <property type="evidence" value="ECO:0007669"/>
    <property type="project" value="InterPro"/>
</dbReference>
<proteinExistence type="predicted"/>